<gene>
    <name evidence="2" type="ORF">PHLCEN_2v5128</name>
</gene>
<accession>A0A2R6PBV0</accession>
<feature type="transmembrane region" description="Helical" evidence="1">
    <location>
        <begin position="73"/>
        <end position="92"/>
    </location>
</feature>
<evidence type="ECO:0000313" key="2">
    <source>
        <dbReference type="EMBL" id="PSR88601.1"/>
    </source>
</evidence>
<dbReference type="AlphaFoldDB" id="A0A2R6PBV0"/>
<comment type="caution">
    <text evidence="2">The sequence shown here is derived from an EMBL/GenBank/DDBJ whole genome shotgun (WGS) entry which is preliminary data.</text>
</comment>
<keyword evidence="3" id="KW-1185">Reference proteome</keyword>
<dbReference type="Proteomes" id="UP000186601">
    <property type="component" value="Unassembled WGS sequence"/>
</dbReference>
<protein>
    <submittedName>
        <fullName evidence="2">Uncharacterized protein</fullName>
    </submittedName>
</protein>
<dbReference type="EMBL" id="MLYV02000506">
    <property type="protein sequence ID" value="PSR88601.1"/>
    <property type="molecule type" value="Genomic_DNA"/>
</dbReference>
<keyword evidence="1" id="KW-1133">Transmembrane helix</keyword>
<evidence type="ECO:0000256" key="1">
    <source>
        <dbReference type="SAM" id="Phobius"/>
    </source>
</evidence>
<reference evidence="2 3" key="1">
    <citation type="submission" date="2018-02" db="EMBL/GenBank/DDBJ databases">
        <title>Genome sequence of the basidiomycete white-rot fungus Phlebia centrifuga.</title>
        <authorList>
            <person name="Granchi Z."/>
            <person name="Peng M."/>
            <person name="de Vries R.P."/>
            <person name="Hilden K."/>
            <person name="Makela M.R."/>
            <person name="Grigoriev I."/>
            <person name="Riley R."/>
        </authorList>
    </citation>
    <scope>NUCLEOTIDE SEQUENCE [LARGE SCALE GENOMIC DNA]</scope>
    <source>
        <strain evidence="2 3">FBCC195</strain>
    </source>
</reference>
<organism evidence="2 3">
    <name type="scientific">Hermanssonia centrifuga</name>
    <dbReference type="NCBI Taxonomy" id="98765"/>
    <lineage>
        <taxon>Eukaryota</taxon>
        <taxon>Fungi</taxon>
        <taxon>Dikarya</taxon>
        <taxon>Basidiomycota</taxon>
        <taxon>Agaricomycotina</taxon>
        <taxon>Agaricomycetes</taxon>
        <taxon>Polyporales</taxon>
        <taxon>Meruliaceae</taxon>
        <taxon>Hermanssonia</taxon>
    </lineage>
</organism>
<sequence>MPLDDAGMRRLGHAFVYRIIPVLAATILYGIYIALLFQATHGLRYVISIPVPPATPLTLFSRERGLLKSRANSMILFILYFLFLLTTTLWALEVAQLFGLNQILFHPNDLSTDSKFNSFYDLIASETRVTGILFETQVSVSIGDSEESTQPVVSDDRR</sequence>
<proteinExistence type="predicted"/>
<name>A0A2R6PBV0_9APHY</name>
<evidence type="ECO:0000313" key="3">
    <source>
        <dbReference type="Proteomes" id="UP000186601"/>
    </source>
</evidence>
<keyword evidence="1" id="KW-0472">Membrane</keyword>
<keyword evidence="1" id="KW-0812">Transmembrane</keyword>
<dbReference type="OrthoDB" id="2790304at2759"/>
<feature type="transmembrane region" description="Helical" evidence="1">
    <location>
        <begin position="15"/>
        <end position="37"/>
    </location>
</feature>